<dbReference type="AlphaFoldDB" id="A0A3S5A945"/>
<sequence length="55" mass="5822">MLLQELCRFDPRPPRGLILSEDLFHLAIVSSTSAAMHSAAAAYNLSSTTASSTNG</sequence>
<comment type="caution">
    <text evidence="1">The sequence shown here is derived from an EMBL/GenBank/DDBJ whole genome shotgun (WGS) entry which is preliminary data.</text>
</comment>
<protein>
    <submittedName>
        <fullName evidence="1">Uncharacterized protein</fullName>
    </submittedName>
</protein>
<reference evidence="1" key="1">
    <citation type="submission" date="2018-11" db="EMBL/GenBank/DDBJ databases">
        <authorList>
            <consortium name="Pathogen Informatics"/>
        </authorList>
    </citation>
    <scope>NUCLEOTIDE SEQUENCE</scope>
</reference>
<proteinExistence type="predicted"/>
<evidence type="ECO:0000313" key="1">
    <source>
        <dbReference type="EMBL" id="VEL18065.1"/>
    </source>
</evidence>
<organism evidence="1 2">
    <name type="scientific">Protopolystoma xenopodis</name>
    <dbReference type="NCBI Taxonomy" id="117903"/>
    <lineage>
        <taxon>Eukaryota</taxon>
        <taxon>Metazoa</taxon>
        <taxon>Spiralia</taxon>
        <taxon>Lophotrochozoa</taxon>
        <taxon>Platyhelminthes</taxon>
        <taxon>Monogenea</taxon>
        <taxon>Polyopisthocotylea</taxon>
        <taxon>Polystomatidea</taxon>
        <taxon>Polystomatidae</taxon>
        <taxon>Protopolystoma</taxon>
    </lineage>
</organism>
<evidence type="ECO:0000313" key="2">
    <source>
        <dbReference type="Proteomes" id="UP000784294"/>
    </source>
</evidence>
<dbReference type="EMBL" id="CAAALY010035496">
    <property type="protein sequence ID" value="VEL18065.1"/>
    <property type="molecule type" value="Genomic_DNA"/>
</dbReference>
<keyword evidence="2" id="KW-1185">Reference proteome</keyword>
<accession>A0A3S5A945</accession>
<dbReference type="Proteomes" id="UP000784294">
    <property type="component" value="Unassembled WGS sequence"/>
</dbReference>
<name>A0A3S5A945_9PLAT</name>
<gene>
    <name evidence="1" type="ORF">PXEA_LOCUS11505</name>
</gene>